<dbReference type="GO" id="GO:0055085">
    <property type="term" value="P:transmembrane transport"/>
    <property type="evidence" value="ECO:0007669"/>
    <property type="project" value="TreeGrafter"/>
</dbReference>
<dbReference type="InterPro" id="IPR002549">
    <property type="entry name" value="AI-2E-like"/>
</dbReference>
<evidence type="ECO:0000256" key="8">
    <source>
        <dbReference type="SAM" id="Phobius"/>
    </source>
</evidence>
<dbReference type="GO" id="GO:0005886">
    <property type="term" value="C:plasma membrane"/>
    <property type="evidence" value="ECO:0007669"/>
    <property type="project" value="UniProtKB-SubCell"/>
</dbReference>
<evidence type="ECO:0008006" key="11">
    <source>
        <dbReference type="Google" id="ProtNLM"/>
    </source>
</evidence>
<dbReference type="STRING" id="1470434.AZF00_05145"/>
<feature type="transmembrane region" description="Helical" evidence="8">
    <location>
        <begin position="272"/>
        <end position="295"/>
    </location>
</feature>
<feature type="transmembrane region" description="Helical" evidence="8">
    <location>
        <begin position="211"/>
        <end position="238"/>
    </location>
</feature>
<keyword evidence="3" id="KW-0813">Transport</keyword>
<protein>
    <recommendedName>
        <fullName evidence="11">AI-2E family transporter</fullName>
    </recommendedName>
</protein>
<comment type="subcellular location">
    <subcellularLocation>
        <location evidence="1">Cell membrane</location>
        <topology evidence="1">Multi-pass membrane protein</topology>
    </subcellularLocation>
</comment>
<evidence type="ECO:0000256" key="2">
    <source>
        <dbReference type="ARBA" id="ARBA00009773"/>
    </source>
</evidence>
<proteinExistence type="inferred from homology"/>
<dbReference type="RefSeq" id="WP_008246493.1">
    <property type="nucleotide sequence ID" value="NZ_CP014544.1"/>
</dbReference>
<name>A0A127M3A0_9GAMM</name>
<keyword evidence="6 8" id="KW-1133">Transmembrane helix</keyword>
<keyword evidence="5 8" id="KW-0812">Transmembrane</keyword>
<dbReference type="PANTHER" id="PTHR21716:SF53">
    <property type="entry name" value="PERMEASE PERM-RELATED"/>
    <property type="match status" value="1"/>
</dbReference>
<evidence type="ECO:0000256" key="3">
    <source>
        <dbReference type="ARBA" id="ARBA00022448"/>
    </source>
</evidence>
<evidence type="ECO:0000313" key="9">
    <source>
        <dbReference type="EMBL" id="AMO67719.1"/>
    </source>
</evidence>
<reference evidence="9 10" key="1">
    <citation type="submission" date="2015-12" db="EMBL/GenBank/DDBJ databases">
        <authorList>
            <person name="Shamseldin A."/>
            <person name="Moawad H."/>
            <person name="Abd El-Rahim W.M."/>
            <person name="Sadowsky M.J."/>
        </authorList>
    </citation>
    <scope>NUCLEOTIDE SEQUENCE [LARGE SCALE GENOMIC DNA]</scope>
    <source>
        <strain evidence="9 10">SM2</strain>
    </source>
</reference>
<feature type="transmembrane region" description="Helical" evidence="8">
    <location>
        <begin position="150"/>
        <end position="170"/>
    </location>
</feature>
<feature type="transmembrane region" description="Helical" evidence="8">
    <location>
        <begin position="245"/>
        <end position="266"/>
    </location>
</feature>
<evidence type="ECO:0000256" key="6">
    <source>
        <dbReference type="ARBA" id="ARBA00022989"/>
    </source>
</evidence>
<keyword evidence="4" id="KW-1003">Cell membrane</keyword>
<feature type="transmembrane region" description="Helical" evidence="8">
    <location>
        <begin position="7"/>
        <end position="37"/>
    </location>
</feature>
<dbReference type="PANTHER" id="PTHR21716">
    <property type="entry name" value="TRANSMEMBRANE PROTEIN"/>
    <property type="match status" value="1"/>
</dbReference>
<accession>A0A127M3A0</accession>
<dbReference type="AlphaFoldDB" id="A0A127M3A0"/>
<keyword evidence="7 8" id="KW-0472">Membrane</keyword>
<feature type="transmembrane region" description="Helical" evidence="8">
    <location>
        <begin position="57"/>
        <end position="82"/>
    </location>
</feature>
<dbReference type="KEGG" id="zal:AZF00_05145"/>
<evidence type="ECO:0000256" key="4">
    <source>
        <dbReference type="ARBA" id="ARBA00022475"/>
    </source>
</evidence>
<evidence type="ECO:0000256" key="7">
    <source>
        <dbReference type="ARBA" id="ARBA00023136"/>
    </source>
</evidence>
<dbReference type="Proteomes" id="UP000074119">
    <property type="component" value="Chromosome"/>
</dbReference>
<gene>
    <name evidence="9" type="ORF">AZF00_05145</name>
</gene>
<evidence type="ECO:0000256" key="1">
    <source>
        <dbReference type="ARBA" id="ARBA00004651"/>
    </source>
</evidence>
<feature type="transmembrane region" description="Helical" evidence="8">
    <location>
        <begin position="307"/>
        <end position="332"/>
    </location>
</feature>
<comment type="similarity">
    <text evidence="2">Belongs to the autoinducer-2 exporter (AI-2E) (TC 2.A.86) family.</text>
</comment>
<dbReference type="Pfam" id="PF01594">
    <property type="entry name" value="AI-2E_transport"/>
    <property type="match status" value="1"/>
</dbReference>
<dbReference type="EMBL" id="CP014544">
    <property type="protein sequence ID" value="AMO67719.1"/>
    <property type="molecule type" value="Genomic_DNA"/>
</dbReference>
<evidence type="ECO:0000256" key="5">
    <source>
        <dbReference type="ARBA" id="ARBA00022692"/>
    </source>
</evidence>
<evidence type="ECO:0000313" key="10">
    <source>
        <dbReference type="Proteomes" id="UP000074119"/>
    </source>
</evidence>
<sequence>MKALPKPLWVIIGLGLIALLIHLLAPILMPFLLAAVLAYMGDPLADRLEARGMGRTWAVVTVFATLSLGGALILLITLPLLIEQLQLLMERIYDGLRWVQSTGLPKLREYLDLPEQTQPMESAREAISEHWASAGGILFYLWDKVSGSSLALIAWLANMTLVPVVTFYLLRDWDVLMAAIRNLLPRSIEARTVLIAKECDEILGAFARGQLLVMLALAVVYTVGLWIVGLDLALILGLAAGLASIVPYLGVIVGIGAAGTAAFFQFDGLWPLAGVAAVFGFGQLLESMLLTPLLVGDKIGLHPVMVIFAILAGGQLFGFVGILLALPFAAVIKVMINHLHEYYKQSGFYGAVPASAEERELGD</sequence>
<organism evidence="9 10">
    <name type="scientific">Zhongshania aliphaticivorans</name>
    <dbReference type="NCBI Taxonomy" id="1470434"/>
    <lineage>
        <taxon>Bacteria</taxon>
        <taxon>Pseudomonadati</taxon>
        <taxon>Pseudomonadota</taxon>
        <taxon>Gammaproteobacteria</taxon>
        <taxon>Cellvibrionales</taxon>
        <taxon>Spongiibacteraceae</taxon>
        <taxon>Zhongshania</taxon>
    </lineage>
</organism>